<dbReference type="Proteomes" id="UP000478505">
    <property type="component" value="Unassembled WGS sequence"/>
</dbReference>
<name>A0A6B3R509_9FLAO</name>
<evidence type="ECO:0000313" key="2">
    <source>
        <dbReference type="Proteomes" id="UP000478505"/>
    </source>
</evidence>
<feature type="non-terminal residue" evidence="1">
    <location>
        <position position="131"/>
    </location>
</feature>
<comment type="caution">
    <text evidence="1">The sequence shown here is derived from an EMBL/GenBank/DDBJ whole genome shotgun (WGS) entry which is preliminary data.</text>
</comment>
<dbReference type="AlphaFoldDB" id="A0A6B3R509"/>
<evidence type="ECO:0000313" key="1">
    <source>
        <dbReference type="EMBL" id="NEV95108.1"/>
    </source>
</evidence>
<accession>A0A6B3R509</accession>
<gene>
    <name evidence="1" type="ORF">G3567_13280</name>
</gene>
<protein>
    <recommendedName>
        <fullName evidence="3">Thrombospondin type 3 repeat-containing protein</fullName>
    </recommendedName>
</protein>
<sequence>IEALFLDCDTDSDGLQNYLDTDSDNDGIYDALEADPSFTGSITTDGRISGGVNADGIPSGANAGNGFTPVDTDADGTLNFMDLNSDGDACPDANEYYNNPSADGGDDSIFGVGTPTVDPNGLVTGAGYDGT</sequence>
<keyword evidence="2" id="KW-1185">Reference proteome</keyword>
<organism evidence="1 2">
    <name type="scientific">Psychroflexus aurantiacus</name>
    <dbReference type="NCBI Taxonomy" id="2709310"/>
    <lineage>
        <taxon>Bacteria</taxon>
        <taxon>Pseudomonadati</taxon>
        <taxon>Bacteroidota</taxon>
        <taxon>Flavobacteriia</taxon>
        <taxon>Flavobacteriales</taxon>
        <taxon>Flavobacteriaceae</taxon>
        <taxon>Psychroflexus</taxon>
    </lineage>
</organism>
<reference evidence="1 2" key="1">
    <citation type="submission" date="2020-02" db="EMBL/GenBank/DDBJ databases">
        <title>Flavobacteriaceae Psychroflexus bacterium YR1-1, complete genome.</title>
        <authorList>
            <person name="Li Y."/>
            <person name="Wu S."/>
        </authorList>
    </citation>
    <scope>NUCLEOTIDE SEQUENCE [LARGE SCALE GENOMIC DNA]</scope>
    <source>
        <strain evidence="1 2">YR1-1</strain>
    </source>
</reference>
<dbReference type="EMBL" id="JAAIKD010000047">
    <property type="protein sequence ID" value="NEV95108.1"/>
    <property type="molecule type" value="Genomic_DNA"/>
</dbReference>
<evidence type="ECO:0008006" key="3">
    <source>
        <dbReference type="Google" id="ProtNLM"/>
    </source>
</evidence>
<feature type="non-terminal residue" evidence="1">
    <location>
        <position position="1"/>
    </location>
</feature>
<proteinExistence type="predicted"/>